<dbReference type="GO" id="GO:0016491">
    <property type="term" value="F:oxidoreductase activity"/>
    <property type="evidence" value="ECO:0007669"/>
    <property type="project" value="UniProtKB-KW"/>
</dbReference>
<evidence type="ECO:0000256" key="4">
    <source>
        <dbReference type="ARBA" id="ARBA00022857"/>
    </source>
</evidence>
<dbReference type="Pfam" id="PF02233">
    <property type="entry name" value="PNTB"/>
    <property type="match status" value="1"/>
</dbReference>
<dbReference type="AlphaFoldDB" id="A0A0B7MEK2"/>
<keyword evidence="7" id="KW-0520">NAD</keyword>
<evidence type="ECO:0000256" key="6">
    <source>
        <dbReference type="ARBA" id="ARBA00022989"/>
    </source>
</evidence>
<evidence type="ECO:0000256" key="9">
    <source>
        <dbReference type="ARBA" id="ARBA00048202"/>
    </source>
</evidence>
<dbReference type="EMBL" id="CDRZ01000230">
    <property type="protein sequence ID" value="CEO89019.1"/>
    <property type="molecule type" value="Genomic_DNA"/>
</dbReference>
<reference evidence="13" key="1">
    <citation type="submission" date="2015-01" db="EMBL/GenBank/DDBJ databases">
        <authorList>
            <person name="Manzoor Shahid"/>
            <person name="Zubair Saima"/>
        </authorList>
    </citation>
    <scope>NUCLEOTIDE SEQUENCE [LARGE SCALE GENOMIC DNA]</scope>
    <source>
        <strain evidence="13">Sp3</strain>
    </source>
</reference>
<dbReference type="Proteomes" id="UP000046155">
    <property type="component" value="Unassembled WGS sequence"/>
</dbReference>
<keyword evidence="4" id="KW-0521">NADP</keyword>
<keyword evidence="6 10" id="KW-1133">Transmembrane helix</keyword>
<feature type="domain" description="NADP transhydrogenase beta-like" evidence="11">
    <location>
        <begin position="8"/>
        <end position="457"/>
    </location>
</feature>
<evidence type="ECO:0000256" key="2">
    <source>
        <dbReference type="ARBA" id="ARBA00012943"/>
    </source>
</evidence>
<evidence type="ECO:0000256" key="8">
    <source>
        <dbReference type="ARBA" id="ARBA00023136"/>
    </source>
</evidence>
<feature type="transmembrane region" description="Helical" evidence="10">
    <location>
        <begin position="85"/>
        <end position="105"/>
    </location>
</feature>
<comment type="subcellular location">
    <subcellularLocation>
        <location evidence="1">Membrane</location>
        <topology evidence="1">Multi-pass membrane protein</topology>
    </subcellularLocation>
</comment>
<dbReference type="PANTHER" id="PTHR44758:SF1">
    <property type="entry name" value="NAD(P) TRANSHYDROGENASE SUBUNIT BETA"/>
    <property type="match status" value="1"/>
</dbReference>
<accession>A0A0B7MEK2</accession>
<evidence type="ECO:0000256" key="1">
    <source>
        <dbReference type="ARBA" id="ARBA00004141"/>
    </source>
</evidence>
<feature type="transmembrane region" description="Helical" evidence="10">
    <location>
        <begin position="180"/>
        <end position="200"/>
    </location>
</feature>
<evidence type="ECO:0000259" key="11">
    <source>
        <dbReference type="Pfam" id="PF02233"/>
    </source>
</evidence>
<comment type="catalytic activity">
    <reaction evidence="9">
        <text>NAD(+) + NADPH + H(+)(in) = NADH + NADP(+) + H(+)(out)</text>
        <dbReference type="Rhea" id="RHEA:47992"/>
        <dbReference type="ChEBI" id="CHEBI:15378"/>
        <dbReference type="ChEBI" id="CHEBI:57540"/>
        <dbReference type="ChEBI" id="CHEBI:57783"/>
        <dbReference type="ChEBI" id="CHEBI:57945"/>
        <dbReference type="ChEBI" id="CHEBI:58349"/>
        <dbReference type="EC" id="7.1.1.1"/>
    </reaction>
</comment>
<dbReference type="Gene3D" id="3.40.50.1220">
    <property type="entry name" value="TPP-binding domain"/>
    <property type="match status" value="1"/>
</dbReference>
<dbReference type="GO" id="GO:0016020">
    <property type="term" value="C:membrane"/>
    <property type="evidence" value="ECO:0007669"/>
    <property type="project" value="UniProtKB-SubCell"/>
</dbReference>
<proteinExistence type="predicted"/>
<keyword evidence="3 10" id="KW-0812">Transmembrane</keyword>
<dbReference type="PANTHER" id="PTHR44758">
    <property type="entry name" value="NAD(P) TRANSHYDROGENASE SUBUNIT BETA"/>
    <property type="match status" value="1"/>
</dbReference>
<keyword evidence="5" id="KW-1278">Translocase</keyword>
<dbReference type="InterPro" id="IPR029035">
    <property type="entry name" value="DHS-like_NAD/FAD-binding_dom"/>
</dbReference>
<evidence type="ECO:0000256" key="7">
    <source>
        <dbReference type="ARBA" id="ARBA00023027"/>
    </source>
</evidence>
<protein>
    <recommendedName>
        <fullName evidence="2">proton-translocating NAD(P)(+) transhydrogenase</fullName>
        <ecNumber evidence="2">7.1.1.1</ecNumber>
    </recommendedName>
</protein>
<gene>
    <name evidence="12" type="primary">pntB</name>
    <name evidence="12" type="ORF">SSCH_340017</name>
</gene>
<sequence length="461" mass="48598">MGTYGIISLLFCVVILIGIKLMSSPKTAALGNRLGALSMFSAILLVLIYNKIIDLPLLWIAILIGAVIGYYMAIKVSMIQMPQMVALLNGLGGWASAFVALVVVLESYTQLGLFSKFTSQLALVVGSVTLSGSIIAAAKLDRRISQQPVIIKGHNLFNFLCLTALTCLVIAGSLCSAQAAGIISLIVIIISLVFGLLFSIRVGGADMPITISLLNSCSGLAGAICGLTIADPLLVGVGAIVGAAGIILTGIMCKAMNRSLLAVLSGSTSVQINGKQESIEATSGSGERKDVPVLDVKTVMKEAENVIIVPGYGMALAQAQGQVKRLLDLLEKQGKDVKFAIHPVAGRMPGHMNVLLAEVDVPYDQLWEMDQINTEFKETDAAVVIGACDVVNPAAISMEGTPIYGMPILRVDQAKNIVVCNKDLEPGYSGVPNPLYEQSNVLLMLGNAADTLDQIIDDLKE</sequence>
<dbReference type="EC" id="7.1.1.1" evidence="2"/>
<feature type="transmembrane region" description="Helical" evidence="10">
    <location>
        <begin position="117"/>
        <end position="136"/>
    </location>
</feature>
<dbReference type="GO" id="GO:0008750">
    <property type="term" value="F:proton-translocating NAD(P)+ transhydrogenase activity"/>
    <property type="evidence" value="ECO:0007669"/>
    <property type="project" value="UniProtKB-EC"/>
</dbReference>
<feature type="transmembrane region" description="Helical" evidence="10">
    <location>
        <begin position="30"/>
        <end position="49"/>
    </location>
</feature>
<keyword evidence="12" id="KW-0560">Oxidoreductase</keyword>
<feature type="transmembrane region" description="Helical" evidence="10">
    <location>
        <begin position="6"/>
        <end position="23"/>
    </location>
</feature>
<dbReference type="InterPro" id="IPR034300">
    <property type="entry name" value="PNTB-like"/>
</dbReference>
<evidence type="ECO:0000256" key="10">
    <source>
        <dbReference type="SAM" id="Phobius"/>
    </source>
</evidence>
<keyword evidence="8 10" id="KW-0472">Membrane</keyword>
<evidence type="ECO:0000313" key="13">
    <source>
        <dbReference type="Proteomes" id="UP000046155"/>
    </source>
</evidence>
<organism evidence="12 13">
    <name type="scientific">Syntrophaceticus schinkii</name>
    <dbReference type="NCBI Taxonomy" id="499207"/>
    <lineage>
        <taxon>Bacteria</taxon>
        <taxon>Bacillati</taxon>
        <taxon>Bacillota</taxon>
        <taxon>Clostridia</taxon>
        <taxon>Thermoanaerobacterales</taxon>
        <taxon>Thermoanaerobacterales Family III. Incertae Sedis</taxon>
        <taxon>Syntrophaceticus</taxon>
    </lineage>
</organism>
<evidence type="ECO:0000313" key="12">
    <source>
        <dbReference type="EMBL" id="CEO89019.1"/>
    </source>
</evidence>
<name>A0A0B7MEK2_9FIRM</name>
<feature type="transmembrane region" description="Helical" evidence="10">
    <location>
        <begin position="235"/>
        <end position="253"/>
    </location>
</feature>
<evidence type="ECO:0000256" key="5">
    <source>
        <dbReference type="ARBA" id="ARBA00022967"/>
    </source>
</evidence>
<evidence type="ECO:0000256" key="3">
    <source>
        <dbReference type="ARBA" id="ARBA00022692"/>
    </source>
</evidence>
<feature type="transmembrane region" description="Helical" evidence="10">
    <location>
        <begin position="212"/>
        <end position="229"/>
    </location>
</feature>
<keyword evidence="13" id="KW-1185">Reference proteome</keyword>
<dbReference type="SUPFAM" id="SSF52467">
    <property type="entry name" value="DHS-like NAD/FAD-binding domain"/>
    <property type="match status" value="1"/>
</dbReference>
<feature type="transmembrane region" description="Helical" evidence="10">
    <location>
        <begin position="156"/>
        <end position="174"/>
    </location>
</feature>
<feature type="transmembrane region" description="Helical" evidence="10">
    <location>
        <begin position="55"/>
        <end position="73"/>
    </location>
</feature>
<dbReference type="OrthoDB" id="9763786at2"/>